<proteinExistence type="predicted"/>
<keyword evidence="1" id="KW-1133">Transmembrane helix</keyword>
<organism evidence="2 3">
    <name type="scientific">Microbacterium suwonense</name>
    <dbReference type="NCBI Taxonomy" id="683047"/>
    <lineage>
        <taxon>Bacteria</taxon>
        <taxon>Bacillati</taxon>
        <taxon>Actinomycetota</taxon>
        <taxon>Actinomycetes</taxon>
        <taxon>Micrococcales</taxon>
        <taxon>Microbacteriaceae</taxon>
        <taxon>Microbacterium</taxon>
    </lineage>
</organism>
<sequence length="128" mass="13762">MTTARELDERYGRTGRRRLPWIIAGVLTAAVVVAFGWMIVVSEMSTVTADDVGFTVTDEHSVDLRFQYTAPRGSDVTCVVQALDAEFGVVGWKIVDIPAAEAHTSAFDVTIPTVAAATTGLVKSCWVA</sequence>
<evidence type="ECO:0008006" key="4">
    <source>
        <dbReference type="Google" id="ProtNLM"/>
    </source>
</evidence>
<dbReference type="Pfam" id="PF14155">
    <property type="entry name" value="DUF4307"/>
    <property type="match status" value="1"/>
</dbReference>
<keyword evidence="3" id="KW-1185">Reference proteome</keyword>
<keyword evidence="1" id="KW-0472">Membrane</keyword>
<reference evidence="3" key="1">
    <citation type="journal article" date="2019" name="Int. J. Syst. Evol. Microbiol.">
        <title>The Global Catalogue of Microorganisms (GCM) 10K type strain sequencing project: providing services to taxonomists for standard genome sequencing and annotation.</title>
        <authorList>
            <consortium name="The Broad Institute Genomics Platform"/>
            <consortium name="The Broad Institute Genome Sequencing Center for Infectious Disease"/>
            <person name="Wu L."/>
            <person name="Ma J."/>
        </authorList>
    </citation>
    <scope>NUCLEOTIDE SEQUENCE [LARGE SCALE GENOMIC DNA]</scope>
    <source>
        <strain evidence="3">NBRC 106310</strain>
    </source>
</reference>
<dbReference type="EMBL" id="AP027728">
    <property type="protein sequence ID" value="BDZ38941.1"/>
    <property type="molecule type" value="Genomic_DNA"/>
</dbReference>
<accession>A0ABM8FTE8</accession>
<evidence type="ECO:0000313" key="2">
    <source>
        <dbReference type="EMBL" id="BDZ38941.1"/>
    </source>
</evidence>
<dbReference type="Proteomes" id="UP001321543">
    <property type="component" value="Chromosome"/>
</dbReference>
<dbReference type="InterPro" id="IPR025443">
    <property type="entry name" value="DUF4307"/>
</dbReference>
<evidence type="ECO:0000256" key="1">
    <source>
        <dbReference type="SAM" id="Phobius"/>
    </source>
</evidence>
<feature type="transmembrane region" description="Helical" evidence="1">
    <location>
        <begin position="21"/>
        <end position="40"/>
    </location>
</feature>
<name>A0ABM8FTE8_9MICO</name>
<evidence type="ECO:0000313" key="3">
    <source>
        <dbReference type="Proteomes" id="UP001321543"/>
    </source>
</evidence>
<keyword evidence="1" id="KW-0812">Transmembrane</keyword>
<gene>
    <name evidence="2" type="ORF">GCM10025863_15550</name>
</gene>
<dbReference type="RefSeq" id="WP_286302838.1">
    <property type="nucleotide sequence ID" value="NZ_AP027728.1"/>
</dbReference>
<protein>
    <recommendedName>
        <fullName evidence="4">DUF4307 domain-containing protein</fullName>
    </recommendedName>
</protein>